<protein>
    <submittedName>
        <fullName evidence="2">Alpha/beta fold hydrolase</fullName>
    </submittedName>
</protein>
<evidence type="ECO:0000259" key="1">
    <source>
        <dbReference type="Pfam" id="PF12697"/>
    </source>
</evidence>
<dbReference type="GO" id="GO:0016787">
    <property type="term" value="F:hydrolase activity"/>
    <property type="evidence" value="ECO:0007669"/>
    <property type="project" value="UniProtKB-KW"/>
</dbReference>
<dbReference type="PANTHER" id="PTHR36837">
    <property type="entry name" value="POLY(3-HYDROXYALKANOATE) POLYMERASE SUBUNIT PHAC"/>
    <property type="match status" value="1"/>
</dbReference>
<dbReference type="RefSeq" id="WP_123177859.1">
    <property type="nucleotide sequence ID" value="NZ_QWDD01000003.1"/>
</dbReference>
<keyword evidence="3" id="KW-1185">Reference proteome</keyword>
<dbReference type="AlphaFoldDB" id="A0A3M9XIW9"/>
<organism evidence="2 3">
    <name type="scientific">Methylocystis hirsuta</name>
    <dbReference type="NCBI Taxonomy" id="369798"/>
    <lineage>
        <taxon>Bacteria</taxon>
        <taxon>Pseudomonadati</taxon>
        <taxon>Pseudomonadota</taxon>
        <taxon>Alphaproteobacteria</taxon>
        <taxon>Hyphomicrobiales</taxon>
        <taxon>Methylocystaceae</taxon>
        <taxon>Methylocystis</taxon>
    </lineage>
</organism>
<dbReference type="EMBL" id="QWDD01000003">
    <property type="protein sequence ID" value="RNJ48113.1"/>
    <property type="molecule type" value="Genomic_DNA"/>
</dbReference>
<keyword evidence="2" id="KW-0378">Hydrolase</keyword>
<accession>A0A3M9XIW9</accession>
<dbReference type="OrthoDB" id="9767934at2"/>
<dbReference type="PANTHER" id="PTHR36837:SF2">
    <property type="entry name" value="POLY(3-HYDROXYALKANOATE) POLYMERASE SUBUNIT PHAC"/>
    <property type="match status" value="1"/>
</dbReference>
<dbReference type="InterPro" id="IPR000073">
    <property type="entry name" value="AB_hydrolase_1"/>
</dbReference>
<dbReference type="InterPro" id="IPR051321">
    <property type="entry name" value="PHA/PHB_synthase"/>
</dbReference>
<reference evidence="2 3" key="1">
    <citation type="submission" date="2018-08" db="EMBL/GenBank/DDBJ databases">
        <title>Genome sequence of Methylocystis hirsuta CSC1, a methanotroph able to accumulate PHAs.</title>
        <authorList>
            <person name="Bordel S."/>
            <person name="Rodriguez E."/>
            <person name="Gancedo J."/>
            <person name="Munoz R."/>
        </authorList>
    </citation>
    <scope>NUCLEOTIDE SEQUENCE [LARGE SCALE GENOMIC DNA]</scope>
    <source>
        <strain evidence="2 3">CSC1</strain>
    </source>
</reference>
<proteinExistence type="predicted"/>
<dbReference type="Pfam" id="PF12697">
    <property type="entry name" value="Abhydrolase_6"/>
    <property type="match status" value="1"/>
</dbReference>
<dbReference type="SUPFAM" id="SSF53474">
    <property type="entry name" value="alpha/beta-Hydrolases"/>
    <property type="match status" value="1"/>
</dbReference>
<gene>
    <name evidence="2" type="ORF">D1O30_20005</name>
</gene>
<evidence type="ECO:0000313" key="3">
    <source>
        <dbReference type="Proteomes" id="UP000268623"/>
    </source>
</evidence>
<evidence type="ECO:0000313" key="2">
    <source>
        <dbReference type="EMBL" id="RNJ48113.1"/>
    </source>
</evidence>
<dbReference type="InterPro" id="IPR029058">
    <property type="entry name" value="AB_hydrolase_fold"/>
</dbReference>
<feature type="domain" description="AB hydrolase-1" evidence="1">
    <location>
        <begin position="96"/>
        <end position="334"/>
    </location>
</feature>
<name>A0A3M9XIW9_9HYPH</name>
<dbReference type="Gene3D" id="3.40.50.1820">
    <property type="entry name" value="alpha/beta hydrolase"/>
    <property type="match status" value="1"/>
</dbReference>
<dbReference type="Proteomes" id="UP000268623">
    <property type="component" value="Unassembled WGS sequence"/>
</dbReference>
<sequence>MNAWDIWAWPWAATIDMWRRSLQLAGAELETAAVESHARSPPEALEWTTPNRVALELSALRLRDFSTASDRNPVVVVAPFALHDAQLADLAPGHSLLEALLRDGCAHLHLVEWKSATSATRLHTIDTQLASLNVAIDDIGRPVDMIGLCQGGWLSLVYAAQVRRLVLVGAPIDIKVGPSALTTPMSSLSDVVIDELIRRGDGLLLGRDMTALWPREYDEELRIRDSLQLSAPLTTDAAGKAVEIFARWDRRSLDLPAPYYCQVFDWLYRENRLATGTFPALGRTIDLRDLRCPLFLLAGAQDAIAPPAQAFAAARLVGASEIETTLAPCGHLALFMGRLTLGTEWPRVAQWLQK</sequence>
<comment type="caution">
    <text evidence="2">The sequence shown here is derived from an EMBL/GenBank/DDBJ whole genome shotgun (WGS) entry which is preliminary data.</text>
</comment>